<accession>A0A1W6K0R6</accession>
<dbReference type="EMBL" id="CP020477">
    <property type="protein sequence ID" value="ARM76118.1"/>
    <property type="molecule type" value="Genomic_DNA"/>
</dbReference>
<protein>
    <submittedName>
        <fullName evidence="1">Uncharacterized protein</fullName>
    </submittedName>
</protein>
<keyword evidence="2" id="KW-1185">Reference proteome</keyword>
<dbReference type="InterPro" id="IPR036390">
    <property type="entry name" value="WH_DNA-bd_sf"/>
</dbReference>
<dbReference type="Gene3D" id="1.10.10.10">
    <property type="entry name" value="Winged helix-like DNA-binding domain superfamily/Winged helix DNA-binding domain"/>
    <property type="match status" value="1"/>
</dbReference>
<gene>
    <name evidence="1" type="ORF">B6F84_08840</name>
</gene>
<dbReference type="InterPro" id="IPR036388">
    <property type="entry name" value="WH-like_DNA-bd_sf"/>
</dbReference>
<organism evidence="1 2">
    <name type="scientific">Acidianus manzaensis</name>
    <dbReference type="NCBI Taxonomy" id="282676"/>
    <lineage>
        <taxon>Archaea</taxon>
        <taxon>Thermoproteota</taxon>
        <taxon>Thermoprotei</taxon>
        <taxon>Sulfolobales</taxon>
        <taxon>Sulfolobaceae</taxon>
        <taxon>Acidianus</taxon>
    </lineage>
</organism>
<reference evidence="1 2" key="1">
    <citation type="submission" date="2017-03" db="EMBL/GenBank/DDBJ databases">
        <title>Sulfur activation and transportation mechanism of thermophilic Archaea Acidianus manzaensis YN-25.</title>
        <authorList>
            <person name="Ma Y."/>
            <person name="Yang Y."/>
            <person name="Xia J."/>
        </authorList>
    </citation>
    <scope>NUCLEOTIDE SEQUENCE [LARGE SCALE GENOMIC DNA]</scope>
    <source>
        <strain evidence="1 2">YN-25</strain>
    </source>
</reference>
<proteinExistence type="predicted"/>
<sequence length="175" mass="20723">MMEITLPFRSKNMATLFKELHSGPKLAKQLANLIKTESKEIYPRLKRYIVKGWVKVRKVNNVNVYSLTEAARKILESKGSFEKVKEKAEEILGHRLDEDETEVLRVFYESKYIENSRDETIAEQVYYAVRKRNRKITLTRVEEILKEFTLRRIVFAFRLRSGQILKARLDKSLLQ</sequence>
<dbReference type="AlphaFoldDB" id="A0A1W6K0R6"/>
<dbReference type="SUPFAM" id="SSF46785">
    <property type="entry name" value="Winged helix' DNA-binding domain"/>
    <property type="match status" value="1"/>
</dbReference>
<dbReference type="OrthoDB" id="43878at2157"/>
<evidence type="ECO:0000313" key="1">
    <source>
        <dbReference type="EMBL" id="ARM76118.1"/>
    </source>
</evidence>
<dbReference type="Proteomes" id="UP000193404">
    <property type="component" value="Chromosome"/>
</dbReference>
<dbReference type="STRING" id="282676.B6F84_08840"/>
<name>A0A1W6K0R6_9CREN</name>
<evidence type="ECO:0000313" key="2">
    <source>
        <dbReference type="Proteomes" id="UP000193404"/>
    </source>
</evidence>
<dbReference type="KEGG" id="aman:B6F84_08840"/>